<comment type="caution">
    <text evidence="2">The sequence shown here is derived from an EMBL/GenBank/DDBJ whole genome shotgun (WGS) entry which is preliminary data.</text>
</comment>
<dbReference type="Proteomes" id="UP000321248">
    <property type="component" value="Unassembled WGS sequence"/>
</dbReference>
<dbReference type="EMBL" id="VRTS01000002">
    <property type="protein sequence ID" value="TXK65028.1"/>
    <property type="molecule type" value="Genomic_DNA"/>
</dbReference>
<dbReference type="GO" id="GO:0032259">
    <property type="term" value="P:methylation"/>
    <property type="evidence" value="ECO:0007669"/>
    <property type="project" value="UniProtKB-KW"/>
</dbReference>
<gene>
    <name evidence="2" type="ORF">FU658_04325</name>
</gene>
<keyword evidence="2" id="KW-0808">Transferase</keyword>
<dbReference type="GO" id="GO:0008757">
    <property type="term" value="F:S-adenosylmethionine-dependent methyltransferase activity"/>
    <property type="evidence" value="ECO:0007669"/>
    <property type="project" value="InterPro"/>
</dbReference>
<dbReference type="InterPro" id="IPR013216">
    <property type="entry name" value="Methyltransf_11"/>
</dbReference>
<dbReference type="CDD" id="cd02440">
    <property type="entry name" value="AdoMet_MTases"/>
    <property type="match status" value="1"/>
</dbReference>
<keyword evidence="2" id="KW-0489">Methyltransferase</keyword>
<dbReference type="PANTHER" id="PTHR43861">
    <property type="entry name" value="TRANS-ACONITATE 2-METHYLTRANSFERASE-RELATED"/>
    <property type="match status" value="1"/>
</dbReference>
<dbReference type="OrthoDB" id="9772751at2"/>
<dbReference type="SUPFAM" id="SSF53335">
    <property type="entry name" value="S-adenosyl-L-methionine-dependent methyltransferases"/>
    <property type="match status" value="1"/>
</dbReference>
<dbReference type="Pfam" id="PF08241">
    <property type="entry name" value="Methyltransf_11"/>
    <property type="match status" value="1"/>
</dbReference>
<proteinExistence type="predicted"/>
<name>A0A5C8KXA6_9GAMM</name>
<reference evidence="2 3" key="1">
    <citation type="submission" date="2019-08" db="EMBL/GenBank/DDBJ databases">
        <authorList>
            <person name="Karlyshev A.V."/>
        </authorList>
    </citation>
    <scope>NUCLEOTIDE SEQUENCE [LARGE SCALE GENOMIC DNA]</scope>
    <source>
        <strain evidence="2 3">Alg18-2.2</strain>
    </source>
</reference>
<evidence type="ECO:0000313" key="2">
    <source>
        <dbReference type="EMBL" id="TXK65028.1"/>
    </source>
</evidence>
<protein>
    <submittedName>
        <fullName evidence="2">Class I SAM-dependent methyltransferase</fullName>
    </submittedName>
</protein>
<sequence>MDERGYQLEYSVINEKMHSRVERQRKAETMRLVLSSAIGERWVDADVLNLGCSTGLIDAHLAPHVRSVTGVDIDEPGINAAKAQASEPNVTFQVGDAMNLQFPEESFDVVICSQVYEHVPSAVQMMAEIDRVLRPGGVCYFAATNRWAVMERHHFLPFLSWLPSGLADRYLRVAGKGERYYERHLGVAGLRRITHAFRVEDWTGRILLEPESFAAEYMFPSKASRAAARVMYRLAYRLFPGFIWLLWKRQSNTAP</sequence>
<dbReference type="AlphaFoldDB" id="A0A5C8KXA6"/>
<dbReference type="Gene3D" id="3.40.50.150">
    <property type="entry name" value="Vaccinia Virus protein VP39"/>
    <property type="match status" value="1"/>
</dbReference>
<feature type="domain" description="Methyltransferase type 11" evidence="1">
    <location>
        <begin position="48"/>
        <end position="141"/>
    </location>
</feature>
<organism evidence="2 3">
    <name type="scientific">Alkalisalibacterium limincola</name>
    <dbReference type="NCBI Taxonomy" id="2699169"/>
    <lineage>
        <taxon>Bacteria</taxon>
        <taxon>Pseudomonadati</taxon>
        <taxon>Pseudomonadota</taxon>
        <taxon>Gammaproteobacteria</taxon>
        <taxon>Lysobacterales</taxon>
        <taxon>Lysobacteraceae</taxon>
        <taxon>Alkalisalibacterium</taxon>
    </lineage>
</organism>
<evidence type="ECO:0000313" key="3">
    <source>
        <dbReference type="Proteomes" id="UP000321248"/>
    </source>
</evidence>
<dbReference type="PANTHER" id="PTHR43861:SF1">
    <property type="entry name" value="TRANS-ACONITATE 2-METHYLTRANSFERASE"/>
    <property type="match status" value="1"/>
</dbReference>
<dbReference type="InterPro" id="IPR029063">
    <property type="entry name" value="SAM-dependent_MTases_sf"/>
</dbReference>
<dbReference type="RefSeq" id="WP_147890948.1">
    <property type="nucleotide sequence ID" value="NZ_VRTS01000002.1"/>
</dbReference>
<accession>A0A5C8KXA6</accession>
<evidence type="ECO:0000259" key="1">
    <source>
        <dbReference type="Pfam" id="PF08241"/>
    </source>
</evidence>
<keyword evidence="3" id="KW-1185">Reference proteome</keyword>